<organism evidence="2 3">
    <name type="scientific">Lates japonicus</name>
    <name type="common">Japanese lates</name>
    <dbReference type="NCBI Taxonomy" id="270547"/>
    <lineage>
        <taxon>Eukaryota</taxon>
        <taxon>Metazoa</taxon>
        <taxon>Chordata</taxon>
        <taxon>Craniata</taxon>
        <taxon>Vertebrata</taxon>
        <taxon>Euteleostomi</taxon>
        <taxon>Actinopterygii</taxon>
        <taxon>Neopterygii</taxon>
        <taxon>Teleostei</taxon>
        <taxon>Neoteleostei</taxon>
        <taxon>Acanthomorphata</taxon>
        <taxon>Carangaria</taxon>
        <taxon>Carangaria incertae sedis</taxon>
        <taxon>Centropomidae</taxon>
        <taxon>Lates</taxon>
    </lineage>
</organism>
<comment type="caution">
    <text evidence="2">The sequence shown here is derived from an EMBL/GenBank/DDBJ whole genome shotgun (WGS) entry which is preliminary data.</text>
</comment>
<dbReference type="AlphaFoldDB" id="A0AAD3NA80"/>
<proteinExistence type="predicted"/>
<dbReference type="Proteomes" id="UP001279410">
    <property type="component" value="Unassembled WGS sequence"/>
</dbReference>
<name>A0AAD3NA80_LATJO</name>
<feature type="region of interest" description="Disordered" evidence="1">
    <location>
        <begin position="348"/>
        <end position="368"/>
    </location>
</feature>
<evidence type="ECO:0000256" key="1">
    <source>
        <dbReference type="SAM" id="MobiDB-lite"/>
    </source>
</evidence>
<keyword evidence="3" id="KW-1185">Reference proteome</keyword>
<evidence type="ECO:0000313" key="3">
    <source>
        <dbReference type="Proteomes" id="UP001279410"/>
    </source>
</evidence>
<keyword evidence="2" id="KW-0378">Hydrolase</keyword>
<sequence length="368" mass="40593">MGLLGPTRTGPRSLVGLTQPGATCHLAPTIQQPMASPSLQVSLHCQVLEDIKHKTTLAGAAEDASFIYLGESDFSNRVRLSFSFSEEGEAKVTESWLSTTIKRHGTRARVDGAYATASSETSSTRTPTRTTILCAASGSSIPSTLPETLKPPPHDHKPHSKHLTEYFAFLYEFAKMGEEESQFLLSLQAISIMVHFYMGTKGPENPQVEVLSEEEGEEETQEEDIRLWRRRNIALPEKMIKAIASVGGQSRSGKRSAQTDAMMDREMAALDRRKGFLPLHIRDAASTSDRPKPHLQPLCRHNNRLAEHDVICSNIVSCRFELPDIESDFEYNPPQCLDWLAADPSGTNYPQLGPAEHGELGGTVSSRH</sequence>
<gene>
    <name evidence="2" type="ORF">AKAME5_001947900</name>
</gene>
<evidence type="ECO:0000313" key="2">
    <source>
        <dbReference type="EMBL" id="GLD68167.1"/>
    </source>
</evidence>
<dbReference type="GO" id="GO:0016787">
    <property type="term" value="F:hydrolase activity"/>
    <property type="evidence" value="ECO:0007669"/>
    <property type="project" value="UniProtKB-KW"/>
</dbReference>
<reference evidence="2" key="1">
    <citation type="submission" date="2022-08" db="EMBL/GenBank/DDBJ databases">
        <title>Genome sequencing of akame (Lates japonicus).</title>
        <authorList>
            <person name="Hashiguchi Y."/>
            <person name="Takahashi H."/>
        </authorList>
    </citation>
    <scope>NUCLEOTIDE SEQUENCE</scope>
    <source>
        <strain evidence="2">Kochi</strain>
    </source>
</reference>
<dbReference type="EMBL" id="BRZM01000126">
    <property type="protein sequence ID" value="GLD68167.1"/>
    <property type="molecule type" value="Genomic_DNA"/>
</dbReference>
<protein>
    <submittedName>
        <fullName evidence="2">Ubiquitin carboxyl-terminal hydrolase 34</fullName>
    </submittedName>
</protein>
<accession>A0AAD3NA80</accession>